<comment type="caution">
    <text evidence="6">The sequence shown here is derived from an EMBL/GenBank/DDBJ whole genome shotgun (WGS) entry which is preliminary data.</text>
</comment>
<dbReference type="InterPro" id="IPR001841">
    <property type="entry name" value="Znf_RING"/>
</dbReference>
<keyword evidence="1" id="KW-0479">Metal-binding</keyword>
<keyword evidence="3" id="KW-0862">Zinc</keyword>
<keyword evidence="2 4" id="KW-0863">Zinc-finger</keyword>
<evidence type="ECO:0000313" key="7">
    <source>
        <dbReference type="Proteomes" id="UP001437256"/>
    </source>
</evidence>
<dbReference type="GO" id="GO:0061630">
    <property type="term" value="F:ubiquitin protein ligase activity"/>
    <property type="evidence" value="ECO:0007669"/>
    <property type="project" value="UniProtKB-EC"/>
</dbReference>
<dbReference type="EC" id="2.3.2.27" evidence="6"/>
<name>A0ABR2Z812_9AGAR</name>
<dbReference type="Proteomes" id="UP001437256">
    <property type="component" value="Unassembled WGS sequence"/>
</dbReference>
<evidence type="ECO:0000313" key="6">
    <source>
        <dbReference type="EMBL" id="KAL0057129.1"/>
    </source>
</evidence>
<evidence type="ECO:0000256" key="2">
    <source>
        <dbReference type="ARBA" id="ARBA00022771"/>
    </source>
</evidence>
<dbReference type="EMBL" id="JBBXMP010000677">
    <property type="protein sequence ID" value="KAL0057129.1"/>
    <property type="molecule type" value="Genomic_DNA"/>
</dbReference>
<dbReference type="InterPro" id="IPR017907">
    <property type="entry name" value="Znf_RING_CS"/>
</dbReference>
<evidence type="ECO:0000256" key="3">
    <source>
        <dbReference type="ARBA" id="ARBA00022833"/>
    </source>
</evidence>
<proteinExistence type="predicted"/>
<evidence type="ECO:0000259" key="5">
    <source>
        <dbReference type="PROSITE" id="PS50089"/>
    </source>
</evidence>
<dbReference type="InterPro" id="IPR027370">
    <property type="entry name" value="Znf-RING_euk"/>
</dbReference>
<protein>
    <submittedName>
        <fullName evidence="6">Negative regulation of viral entry into host cell</fullName>
        <ecNumber evidence="6">2.3.2.27</ecNumber>
    </submittedName>
</protein>
<evidence type="ECO:0000256" key="1">
    <source>
        <dbReference type="ARBA" id="ARBA00022723"/>
    </source>
</evidence>
<dbReference type="Pfam" id="PF13445">
    <property type="entry name" value="zf-RING_UBOX"/>
    <property type="match status" value="1"/>
</dbReference>
<accession>A0ABR2Z812</accession>
<reference evidence="6 7" key="1">
    <citation type="submission" date="2024-05" db="EMBL/GenBank/DDBJ databases">
        <title>A draft genome resource for the thread blight pathogen Marasmius tenuissimus strain MS-2.</title>
        <authorList>
            <person name="Yulfo-Soto G.E."/>
            <person name="Baruah I.K."/>
            <person name="Amoako-Attah I."/>
            <person name="Bukari Y."/>
            <person name="Meinhardt L.W."/>
            <person name="Bailey B.A."/>
            <person name="Cohen S.P."/>
        </authorList>
    </citation>
    <scope>NUCLEOTIDE SEQUENCE [LARGE SCALE GENOMIC DNA]</scope>
    <source>
        <strain evidence="6 7">MS-2</strain>
    </source>
</reference>
<keyword evidence="6" id="KW-0012">Acyltransferase</keyword>
<dbReference type="PROSITE" id="PS00518">
    <property type="entry name" value="ZF_RING_1"/>
    <property type="match status" value="1"/>
</dbReference>
<keyword evidence="7" id="KW-1185">Reference proteome</keyword>
<dbReference type="Gene3D" id="3.30.40.10">
    <property type="entry name" value="Zinc/RING finger domain, C3HC4 (zinc finger)"/>
    <property type="match status" value="1"/>
</dbReference>
<feature type="domain" description="RING-type" evidence="5">
    <location>
        <begin position="83"/>
        <end position="126"/>
    </location>
</feature>
<keyword evidence="6" id="KW-0808">Transferase</keyword>
<gene>
    <name evidence="6" type="primary">TRIM31_2</name>
    <name evidence="6" type="ORF">AAF712_016248</name>
</gene>
<sequence length="175" mass="19197">MVAVSHQARARVRALMLLIEIDWTVPWLSMHETERAVVVDIVTQGTKGLSIQREELPGVVEEEAVHVQNYYLSSSSMTVKLTCELCGNITGHPSLLVDCGHSFCSGCLAVHLEAQNDAEDPFTCPLKPCDAFITINPVPNHGVQLAAEALSPADVRAMTNSQLLDKFPWIELAEF</sequence>
<dbReference type="PROSITE" id="PS50089">
    <property type="entry name" value="ZF_RING_2"/>
    <property type="match status" value="1"/>
</dbReference>
<dbReference type="SUPFAM" id="SSF57850">
    <property type="entry name" value="RING/U-box"/>
    <property type="match status" value="1"/>
</dbReference>
<evidence type="ECO:0000256" key="4">
    <source>
        <dbReference type="PROSITE-ProRule" id="PRU00175"/>
    </source>
</evidence>
<organism evidence="6 7">
    <name type="scientific">Marasmius tenuissimus</name>
    <dbReference type="NCBI Taxonomy" id="585030"/>
    <lineage>
        <taxon>Eukaryota</taxon>
        <taxon>Fungi</taxon>
        <taxon>Dikarya</taxon>
        <taxon>Basidiomycota</taxon>
        <taxon>Agaricomycotina</taxon>
        <taxon>Agaricomycetes</taxon>
        <taxon>Agaricomycetidae</taxon>
        <taxon>Agaricales</taxon>
        <taxon>Marasmiineae</taxon>
        <taxon>Marasmiaceae</taxon>
        <taxon>Marasmius</taxon>
    </lineage>
</organism>
<dbReference type="InterPro" id="IPR013083">
    <property type="entry name" value="Znf_RING/FYVE/PHD"/>
</dbReference>